<dbReference type="Proteomes" id="UP001143910">
    <property type="component" value="Unassembled WGS sequence"/>
</dbReference>
<gene>
    <name evidence="1" type="ORF">NQ176_g6136</name>
</gene>
<comment type="caution">
    <text evidence="1">The sequence shown here is derived from an EMBL/GenBank/DDBJ whole genome shotgun (WGS) entry which is preliminary data.</text>
</comment>
<evidence type="ECO:0000313" key="1">
    <source>
        <dbReference type="EMBL" id="KAJ2974286.1"/>
    </source>
</evidence>
<keyword evidence="2" id="KW-1185">Reference proteome</keyword>
<dbReference type="EMBL" id="JANJQO010000849">
    <property type="protein sequence ID" value="KAJ2974286.1"/>
    <property type="molecule type" value="Genomic_DNA"/>
</dbReference>
<protein>
    <submittedName>
        <fullName evidence="1">Uncharacterized protein</fullName>
    </submittedName>
</protein>
<accession>A0ACC1N6P3</accession>
<evidence type="ECO:0000313" key="2">
    <source>
        <dbReference type="Proteomes" id="UP001143910"/>
    </source>
</evidence>
<sequence length="556" mass="62320">MTEWETEDERAGPVTRSSSRSKASRRTRTPNRSNSPADKTAKRSSRDMAMDEKISILDPRRFTPTLHANLVAEILTLRRDQEDKIRLIETLETSLFSTKEEHDSLQQSHSEMAKESRSLKRQLSLLEGGTSSALSELARERDEAVDSITETKKRLEAAQKKVRSQEDDSQRVHDQWAKEKSEWEEEKRKFERKIHVSETRLKAILEEVAAYQSAQANTQNGLDLEDMEDTPREHDVASIRTMSMTGSLRYSLVNSPTPANNACLADELNMDDDSDAATESVFSSPRHRRTVSRETAFSRMHRRDLSMESLNRPGSAARSRLFFNPNVLGILQGEDEPETPRQPSSYTDTGIQFSPPPSPKLEPVSKPATLDNEIEANQRRKRVSKPAEPVPRSMVSAAAQTIETPLSPPRTPKMNFEPVTPPPETAEPLMVSSETQTELPVLNVIPPQTPTMLIPSISVQPPTSRPTTPRHSILPPYMKNFGCQVNISYQVPMTDSSVQTEGIQVDKRLASLPAHLRPSAISSRPTSPKDDEDDKSFTPVPGNLPPRNPRRLLCGL</sequence>
<organism evidence="1 2">
    <name type="scientific">Zarea fungicola</name>
    <dbReference type="NCBI Taxonomy" id="93591"/>
    <lineage>
        <taxon>Eukaryota</taxon>
        <taxon>Fungi</taxon>
        <taxon>Dikarya</taxon>
        <taxon>Ascomycota</taxon>
        <taxon>Pezizomycotina</taxon>
        <taxon>Sordariomycetes</taxon>
        <taxon>Hypocreomycetidae</taxon>
        <taxon>Hypocreales</taxon>
        <taxon>Cordycipitaceae</taxon>
        <taxon>Zarea</taxon>
    </lineage>
</organism>
<name>A0ACC1N6P3_9HYPO</name>
<reference evidence="1" key="1">
    <citation type="submission" date="2022-08" db="EMBL/GenBank/DDBJ databases">
        <title>Genome Sequence of Lecanicillium fungicola.</title>
        <authorList>
            <person name="Buettner E."/>
        </authorList>
    </citation>
    <scope>NUCLEOTIDE SEQUENCE</scope>
    <source>
        <strain evidence="1">Babe33</strain>
    </source>
</reference>
<proteinExistence type="predicted"/>